<feature type="domain" description="HTH araC/xylS-type" evidence="5">
    <location>
        <begin position="415"/>
        <end position="512"/>
    </location>
</feature>
<dbReference type="Proteomes" id="UP001589818">
    <property type="component" value="Unassembled WGS sequence"/>
</dbReference>
<keyword evidence="3" id="KW-0804">Transcription</keyword>
<dbReference type="Pfam" id="PF12833">
    <property type="entry name" value="HTH_18"/>
    <property type="match status" value="1"/>
</dbReference>
<keyword evidence="2" id="KW-0238">DNA-binding</keyword>
<dbReference type="PROSITE" id="PS00041">
    <property type="entry name" value="HTH_ARAC_FAMILY_1"/>
    <property type="match status" value="1"/>
</dbReference>
<evidence type="ECO:0000313" key="8">
    <source>
        <dbReference type="Proteomes" id="UP001589818"/>
    </source>
</evidence>
<dbReference type="SUPFAM" id="SSF46689">
    <property type="entry name" value="Homeodomain-like"/>
    <property type="match status" value="1"/>
</dbReference>
<dbReference type="SUPFAM" id="SSF52172">
    <property type="entry name" value="CheY-like"/>
    <property type="match status" value="1"/>
</dbReference>
<dbReference type="InterPro" id="IPR001789">
    <property type="entry name" value="Sig_transdc_resp-reg_receiver"/>
</dbReference>
<dbReference type="PANTHER" id="PTHR43280">
    <property type="entry name" value="ARAC-FAMILY TRANSCRIPTIONAL REGULATOR"/>
    <property type="match status" value="1"/>
</dbReference>
<dbReference type="SMART" id="SM00342">
    <property type="entry name" value="HTH_ARAC"/>
    <property type="match status" value="1"/>
</dbReference>
<reference evidence="7 8" key="1">
    <citation type="submission" date="2024-09" db="EMBL/GenBank/DDBJ databases">
        <authorList>
            <person name="Sun Q."/>
            <person name="Mori K."/>
        </authorList>
    </citation>
    <scope>NUCLEOTIDE SEQUENCE [LARGE SCALE GENOMIC DNA]</scope>
    <source>
        <strain evidence="7 8">CCM 4839</strain>
    </source>
</reference>
<dbReference type="InterPro" id="IPR009057">
    <property type="entry name" value="Homeodomain-like_sf"/>
</dbReference>
<dbReference type="EMBL" id="JBHLVF010000013">
    <property type="protein sequence ID" value="MFC0391881.1"/>
    <property type="molecule type" value="Genomic_DNA"/>
</dbReference>
<protein>
    <submittedName>
        <fullName evidence="7">Response regulator</fullName>
    </submittedName>
</protein>
<evidence type="ECO:0000259" key="5">
    <source>
        <dbReference type="PROSITE" id="PS01124"/>
    </source>
</evidence>
<dbReference type="PANTHER" id="PTHR43280:SF10">
    <property type="entry name" value="REGULATORY PROTEIN POCR"/>
    <property type="match status" value="1"/>
</dbReference>
<evidence type="ECO:0000256" key="2">
    <source>
        <dbReference type="ARBA" id="ARBA00023125"/>
    </source>
</evidence>
<name>A0ABV6J7R7_9BACL</name>
<proteinExistence type="predicted"/>
<dbReference type="InterPro" id="IPR011006">
    <property type="entry name" value="CheY-like_superfamily"/>
</dbReference>
<keyword evidence="4" id="KW-0597">Phosphoprotein</keyword>
<dbReference type="CDD" id="cd17536">
    <property type="entry name" value="REC_YesN-like"/>
    <property type="match status" value="1"/>
</dbReference>
<evidence type="ECO:0000256" key="4">
    <source>
        <dbReference type="PROSITE-ProRule" id="PRU00169"/>
    </source>
</evidence>
<evidence type="ECO:0000256" key="3">
    <source>
        <dbReference type="ARBA" id="ARBA00023163"/>
    </source>
</evidence>
<dbReference type="SMART" id="SM00448">
    <property type="entry name" value="REC"/>
    <property type="match status" value="1"/>
</dbReference>
<dbReference type="Pfam" id="PF00072">
    <property type="entry name" value="Response_reg"/>
    <property type="match status" value="1"/>
</dbReference>
<comment type="caution">
    <text evidence="7">The sequence shown here is derived from an EMBL/GenBank/DDBJ whole genome shotgun (WGS) entry which is preliminary data.</text>
</comment>
<keyword evidence="1" id="KW-0805">Transcription regulation</keyword>
<evidence type="ECO:0000256" key="1">
    <source>
        <dbReference type="ARBA" id="ARBA00023015"/>
    </source>
</evidence>
<dbReference type="PROSITE" id="PS50110">
    <property type="entry name" value="RESPONSE_REGULATORY"/>
    <property type="match status" value="1"/>
</dbReference>
<accession>A0ABV6J7R7</accession>
<dbReference type="Gene3D" id="1.10.10.60">
    <property type="entry name" value="Homeodomain-like"/>
    <property type="match status" value="2"/>
</dbReference>
<evidence type="ECO:0000259" key="6">
    <source>
        <dbReference type="PROSITE" id="PS50110"/>
    </source>
</evidence>
<sequence length="513" mass="58044">MEEQTVKLLLVDDEPFALLRLRSFGLAAKGFEIVGEAENGLQALQAVERLKPDIVVTDIGMPVMDGLELLKRLQTMPSPPKVVLLTCYEDFEKVQLALRYGAGDYLTKVLLSEEEFVGVLQRTADMIRKEQVDTEQLIRLLLQELLLFPADQMPDKLKQAGFIHDGYALSVIRTSRALPDEAAEDWFDAACSDPRYRYLPIRMAPDIWCLFYYVVDRESFASFYSWYYEQCGRVSDRLRSRADAGSDVDYVMSIGAVYHRTSDMHEAYSRGLALCEAGFYAMPGETVREPGTCEYEPFPPERFRSLLAAIGEAALRDDGQEAGDRIREWAELIGGEYRPVPIQVRRMAQSIAAQVESFSWEKSEDDEAGWPPERFKQAAGSALHASVLACEARQLAALMAQRKGGNAGRMRKEIKEALRLIARDYAQIELANAARQVNLSPSWFAALFRSETGKSFHDYVQDCRLDRAKSLLRTTDMKVYEVADRVGIPNSRYFSRLFSEYAGATPLDYRKGN</sequence>
<dbReference type="RefSeq" id="WP_204820244.1">
    <property type="nucleotide sequence ID" value="NZ_JANHOF010000007.1"/>
</dbReference>
<dbReference type="InterPro" id="IPR018062">
    <property type="entry name" value="HTH_AraC-typ_CS"/>
</dbReference>
<organism evidence="7 8">
    <name type="scientific">Paenibacillus mendelii</name>
    <dbReference type="NCBI Taxonomy" id="206163"/>
    <lineage>
        <taxon>Bacteria</taxon>
        <taxon>Bacillati</taxon>
        <taxon>Bacillota</taxon>
        <taxon>Bacilli</taxon>
        <taxon>Bacillales</taxon>
        <taxon>Paenibacillaceae</taxon>
        <taxon>Paenibacillus</taxon>
    </lineage>
</organism>
<dbReference type="Gene3D" id="3.40.50.2300">
    <property type="match status" value="1"/>
</dbReference>
<feature type="modified residue" description="4-aspartylphosphate" evidence="4">
    <location>
        <position position="58"/>
    </location>
</feature>
<keyword evidence="8" id="KW-1185">Reference proteome</keyword>
<dbReference type="PROSITE" id="PS01124">
    <property type="entry name" value="HTH_ARAC_FAMILY_2"/>
    <property type="match status" value="1"/>
</dbReference>
<feature type="domain" description="Response regulatory" evidence="6">
    <location>
        <begin position="7"/>
        <end position="123"/>
    </location>
</feature>
<gene>
    <name evidence="7" type="ORF">ACFFJ8_10970</name>
</gene>
<dbReference type="InterPro" id="IPR018060">
    <property type="entry name" value="HTH_AraC"/>
</dbReference>
<evidence type="ECO:0000313" key="7">
    <source>
        <dbReference type="EMBL" id="MFC0391881.1"/>
    </source>
</evidence>